<reference evidence="8" key="1">
    <citation type="submission" date="2019-04" db="EMBL/GenBank/DDBJ databases">
        <title>Whole genome sequencing of cave bacteria.</title>
        <authorList>
            <person name="Gan H.M."/>
            <person name="Barton H."/>
            <person name="Savka M.A."/>
        </authorList>
    </citation>
    <scope>NUCLEOTIDE SEQUENCE [LARGE SCALE GENOMIC DNA]</scope>
    <source>
        <strain evidence="8">LC387</strain>
    </source>
</reference>
<feature type="transmembrane region" description="Helical" evidence="6">
    <location>
        <begin position="26"/>
        <end position="45"/>
    </location>
</feature>
<dbReference type="Gene3D" id="3.40.720.10">
    <property type="entry name" value="Alkaline Phosphatase, subunit A"/>
    <property type="match status" value="1"/>
</dbReference>
<dbReference type="RefSeq" id="WP_046827245.1">
    <property type="nucleotide sequence ID" value="NZ_LBIA02000001.1"/>
</dbReference>
<dbReference type="InterPro" id="IPR000917">
    <property type="entry name" value="Sulfatase_N"/>
</dbReference>
<feature type="transmembrane region" description="Helical" evidence="6">
    <location>
        <begin position="77"/>
        <end position="95"/>
    </location>
</feature>
<evidence type="ECO:0000313" key="8">
    <source>
        <dbReference type="EMBL" id="TKT72257.1"/>
    </source>
</evidence>
<dbReference type="PANTHER" id="PTHR47371:SF3">
    <property type="entry name" value="PHOSPHOGLYCEROL TRANSFERASE I"/>
    <property type="match status" value="1"/>
</dbReference>
<protein>
    <submittedName>
        <fullName evidence="8">LTA synthase family protein</fullName>
    </submittedName>
</protein>
<keyword evidence="9" id="KW-1185">Reference proteome</keyword>
<feature type="transmembrane region" description="Helical" evidence="6">
    <location>
        <begin position="52"/>
        <end position="71"/>
    </location>
</feature>
<dbReference type="InterPro" id="IPR017850">
    <property type="entry name" value="Alkaline_phosphatase_core_sf"/>
</dbReference>
<dbReference type="EMBL" id="LBIA02000001">
    <property type="protein sequence ID" value="TKT72257.1"/>
    <property type="molecule type" value="Genomic_DNA"/>
</dbReference>
<comment type="caution">
    <text evidence="8">The sequence shown here is derived from an EMBL/GenBank/DDBJ whole genome shotgun (WGS) entry which is preliminary data.</text>
</comment>
<dbReference type="Pfam" id="PF00884">
    <property type="entry name" value="Sulfatase"/>
    <property type="match status" value="1"/>
</dbReference>
<evidence type="ECO:0000313" key="9">
    <source>
        <dbReference type="Proteomes" id="UP000034832"/>
    </source>
</evidence>
<dbReference type="Proteomes" id="UP000034832">
    <property type="component" value="Unassembled WGS sequence"/>
</dbReference>
<keyword evidence="3 6" id="KW-0812">Transmembrane</keyword>
<keyword evidence="2" id="KW-1003">Cell membrane</keyword>
<evidence type="ECO:0000256" key="2">
    <source>
        <dbReference type="ARBA" id="ARBA00022475"/>
    </source>
</evidence>
<keyword evidence="4 6" id="KW-1133">Transmembrane helix</keyword>
<gene>
    <name evidence="8" type="ORF">YH63_012955</name>
</gene>
<dbReference type="SUPFAM" id="SSF53649">
    <property type="entry name" value="Alkaline phosphatase-like"/>
    <property type="match status" value="1"/>
</dbReference>
<evidence type="ECO:0000256" key="6">
    <source>
        <dbReference type="SAM" id="Phobius"/>
    </source>
</evidence>
<dbReference type="OrthoDB" id="8173797at2"/>
<name>A0A4U6BPD2_9BRAD</name>
<comment type="subcellular location">
    <subcellularLocation>
        <location evidence="1">Cell membrane</location>
        <topology evidence="1">Multi-pass membrane protein</topology>
    </subcellularLocation>
</comment>
<organism evidence="8 9">
    <name type="scientific">Afipia massiliensis</name>
    <dbReference type="NCBI Taxonomy" id="211460"/>
    <lineage>
        <taxon>Bacteria</taxon>
        <taxon>Pseudomonadati</taxon>
        <taxon>Pseudomonadota</taxon>
        <taxon>Alphaproteobacteria</taxon>
        <taxon>Hyphomicrobiales</taxon>
        <taxon>Nitrobacteraceae</taxon>
        <taxon>Afipia</taxon>
    </lineage>
</organism>
<dbReference type="AlphaFoldDB" id="A0A4U6BPD2"/>
<feature type="domain" description="Sulfatase N-terminal" evidence="7">
    <location>
        <begin position="286"/>
        <end position="488"/>
    </location>
</feature>
<dbReference type="STRING" id="211460.YH63_06060"/>
<proteinExistence type="predicted"/>
<keyword evidence="5 6" id="KW-0472">Membrane</keyword>
<dbReference type="PANTHER" id="PTHR47371">
    <property type="entry name" value="LIPOTEICHOIC ACID SYNTHASE"/>
    <property type="match status" value="1"/>
</dbReference>
<sequence>MLPPPTSVPPTLPPASAVTGTLAPVGYWRLLAVAMPHLAALGVLLQTETDFGSRLVFLLCWGALNFSWIALLRRPALSGALSLTMIVVLVLLSRLKHDIVQMTVNFVDLMMIDRDSVAFLFTIFPSLRWSAVISALLIVPLMVALWRLDPFRIRRLPAAVTALACIAGLAGCSLTWPQEDWRGYYADNYISKFARSGVIAVSDFANGGFMESDAVALERLKLPLEEACHPAGRRPHIIMIHDESSYDIRSAPQIKVPAGYGRHFVSGDGKVRKFLAESNGGSSWLTEYNVLTGLSSRSFGRFSYFVTRIASGRVERGLPLALRRCGYSTVSLYPAYGAFMSARSFQTTTGIQKFYDARDLGAKGIETDAFFYDNAVRLLSQEKQGTPVFMYVYLGANHFPWVSTFRPEQTPAWRTLGNEPKIDEYLRRQTMSAQDYNAFVAKLKKQFPTEPFLIVRYGDHQPEFSSLIIEPNLTEDDIAKRLMVYDPRYFATYYAIDSVNFKPVGSPTAMETIDAAYLPLVVQDAAGIPLDPSFEEQKKIMLRCKGLFYSCKDGAEARRFNRLLIDAGFIKNL</sequence>
<evidence type="ECO:0000256" key="3">
    <source>
        <dbReference type="ARBA" id="ARBA00022692"/>
    </source>
</evidence>
<accession>A0A4U6BPD2</accession>
<dbReference type="InterPro" id="IPR050448">
    <property type="entry name" value="OpgB/LTA_synthase_biosynth"/>
</dbReference>
<evidence type="ECO:0000256" key="5">
    <source>
        <dbReference type="ARBA" id="ARBA00023136"/>
    </source>
</evidence>
<evidence type="ECO:0000256" key="1">
    <source>
        <dbReference type="ARBA" id="ARBA00004651"/>
    </source>
</evidence>
<dbReference type="GO" id="GO:0005886">
    <property type="term" value="C:plasma membrane"/>
    <property type="evidence" value="ECO:0007669"/>
    <property type="project" value="UniProtKB-SubCell"/>
</dbReference>
<feature type="transmembrane region" description="Helical" evidence="6">
    <location>
        <begin position="116"/>
        <end position="146"/>
    </location>
</feature>
<evidence type="ECO:0000259" key="7">
    <source>
        <dbReference type="Pfam" id="PF00884"/>
    </source>
</evidence>
<evidence type="ECO:0000256" key="4">
    <source>
        <dbReference type="ARBA" id="ARBA00022989"/>
    </source>
</evidence>